<evidence type="ECO:0000256" key="1">
    <source>
        <dbReference type="SAM" id="MobiDB-lite"/>
    </source>
</evidence>
<name>A0A6A5GAV8_CAERE</name>
<feature type="compositionally biased region" description="Basic and acidic residues" evidence="1">
    <location>
        <begin position="146"/>
        <end position="157"/>
    </location>
</feature>
<gene>
    <name evidence="2" type="ORF">GCK72_018329</name>
</gene>
<dbReference type="GeneID" id="78776660"/>
<evidence type="ECO:0000313" key="2">
    <source>
        <dbReference type="EMBL" id="KAF1751775.1"/>
    </source>
</evidence>
<accession>A0A6A5GAV8</accession>
<evidence type="ECO:0000313" key="3">
    <source>
        <dbReference type="Proteomes" id="UP000483820"/>
    </source>
</evidence>
<proteinExistence type="predicted"/>
<feature type="compositionally biased region" description="Basic residues" evidence="1">
    <location>
        <begin position="158"/>
        <end position="170"/>
    </location>
</feature>
<dbReference type="Proteomes" id="UP000483820">
    <property type="component" value="Chromosome V"/>
</dbReference>
<feature type="region of interest" description="Disordered" evidence="1">
    <location>
        <begin position="137"/>
        <end position="179"/>
    </location>
</feature>
<feature type="region of interest" description="Disordered" evidence="1">
    <location>
        <begin position="205"/>
        <end position="231"/>
    </location>
</feature>
<feature type="compositionally biased region" description="Basic and acidic residues" evidence="1">
    <location>
        <begin position="205"/>
        <end position="216"/>
    </location>
</feature>
<dbReference type="EMBL" id="WUAV01000005">
    <property type="protein sequence ID" value="KAF1751775.1"/>
    <property type="molecule type" value="Genomic_DNA"/>
</dbReference>
<dbReference type="KEGG" id="crq:GCK72_018329"/>
<feature type="compositionally biased region" description="Polar residues" evidence="1">
    <location>
        <begin position="218"/>
        <end position="231"/>
    </location>
</feature>
<dbReference type="CTD" id="78776660"/>
<sequence length="370" mass="42304">MVVASRRLRQITSSRSLPATPGETQRRRLQAKLSRTRQIVTQLQQKFTLPIPAQAKREDLIILIFKRSSKMNFLESQARISTSRIKGGQDRDFQVTTTLPPADEEQANKMSSRRHSTSSGSTKIQINVDLTKFGKTVGSLQGQSNDFKRSRQKDSIHRHGINQSHTRRRRNNELEEEAEPKIKKSVNLLRTRGSWTSKEVKLSETSLHNKEARDRFPVSTSRTSAKQSTTSGAQIPYKLIALNNSRSNWSQTGSIVSGKDKCCKNNTSSRGIRRRGAPTSERRQRELRQLKPTKEWMPSITFVYLHPPSIGQHQYWHTIPRRCARIQPSPGASSNNIVMKYQQESIIIFKERRQSTIHIFAQGFKDSSDN</sequence>
<reference evidence="2 3" key="1">
    <citation type="submission" date="2019-12" db="EMBL/GenBank/DDBJ databases">
        <title>Chromosome-level assembly of the Caenorhabditis remanei genome.</title>
        <authorList>
            <person name="Teterina A.A."/>
            <person name="Willis J.H."/>
            <person name="Phillips P.C."/>
        </authorList>
    </citation>
    <scope>NUCLEOTIDE SEQUENCE [LARGE SCALE GENOMIC DNA]</scope>
    <source>
        <strain evidence="2 3">PX506</strain>
        <tissue evidence="2">Whole organism</tissue>
    </source>
</reference>
<protein>
    <submittedName>
        <fullName evidence="2">Uncharacterized protein</fullName>
    </submittedName>
</protein>
<feature type="region of interest" description="Disordered" evidence="1">
    <location>
        <begin position="83"/>
        <end position="122"/>
    </location>
</feature>
<organism evidence="2 3">
    <name type="scientific">Caenorhabditis remanei</name>
    <name type="common">Caenorhabditis vulgaris</name>
    <dbReference type="NCBI Taxonomy" id="31234"/>
    <lineage>
        <taxon>Eukaryota</taxon>
        <taxon>Metazoa</taxon>
        <taxon>Ecdysozoa</taxon>
        <taxon>Nematoda</taxon>
        <taxon>Chromadorea</taxon>
        <taxon>Rhabditida</taxon>
        <taxon>Rhabditina</taxon>
        <taxon>Rhabditomorpha</taxon>
        <taxon>Rhabditoidea</taxon>
        <taxon>Rhabditidae</taxon>
        <taxon>Peloderinae</taxon>
        <taxon>Caenorhabditis</taxon>
    </lineage>
</organism>
<feature type="region of interest" description="Disordered" evidence="1">
    <location>
        <begin position="252"/>
        <end position="281"/>
    </location>
</feature>
<dbReference type="RefSeq" id="XP_053581406.1">
    <property type="nucleotide sequence ID" value="XM_053732493.1"/>
</dbReference>
<comment type="caution">
    <text evidence="2">The sequence shown here is derived from an EMBL/GenBank/DDBJ whole genome shotgun (WGS) entry which is preliminary data.</text>
</comment>
<dbReference type="AlphaFoldDB" id="A0A6A5GAV8"/>